<accession>A0AAV0E936</accession>
<reference evidence="1" key="1">
    <citation type="submission" date="2022-07" db="EMBL/GenBank/DDBJ databases">
        <authorList>
            <person name="Macas J."/>
            <person name="Novak P."/>
            <person name="Neumann P."/>
        </authorList>
    </citation>
    <scope>NUCLEOTIDE SEQUENCE</scope>
</reference>
<dbReference type="AlphaFoldDB" id="A0AAV0E936"/>
<dbReference type="Proteomes" id="UP001152523">
    <property type="component" value="Unassembled WGS sequence"/>
</dbReference>
<protein>
    <submittedName>
        <fullName evidence="1">Uncharacterized protein</fullName>
    </submittedName>
</protein>
<evidence type="ECO:0000313" key="2">
    <source>
        <dbReference type="Proteomes" id="UP001152523"/>
    </source>
</evidence>
<comment type="caution">
    <text evidence="1">The sequence shown here is derived from an EMBL/GenBank/DDBJ whole genome shotgun (WGS) entry which is preliminary data.</text>
</comment>
<proteinExistence type="predicted"/>
<gene>
    <name evidence="1" type="ORF">CEPIT_LOCUS22886</name>
</gene>
<organism evidence="1 2">
    <name type="scientific">Cuscuta epithymum</name>
    <dbReference type="NCBI Taxonomy" id="186058"/>
    <lineage>
        <taxon>Eukaryota</taxon>
        <taxon>Viridiplantae</taxon>
        <taxon>Streptophyta</taxon>
        <taxon>Embryophyta</taxon>
        <taxon>Tracheophyta</taxon>
        <taxon>Spermatophyta</taxon>
        <taxon>Magnoliopsida</taxon>
        <taxon>eudicotyledons</taxon>
        <taxon>Gunneridae</taxon>
        <taxon>Pentapetalae</taxon>
        <taxon>asterids</taxon>
        <taxon>lamiids</taxon>
        <taxon>Solanales</taxon>
        <taxon>Convolvulaceae</taxon>
        <taxon>Cuscuteae</taxon>
        <taxon>Cuscuta</taxon>
        <taxon>Cuscuta subgen. Cuscuta</taxon>
    </lineage>
</organism>
<sequence length="113" mass="13130">MINLFKTLDGTEFQVVTQCHGHDKPIYTNTTYSFHFDLPKLPDEMVKLFKLCLLLDGSSILHHISWTLMHFTGRYNNECIYGVYNNIVILNESEATLVMKIVWCNSKQYKAVP</sequence>
<name>A0AAV0E936_9ASTE</name>
<evidence type="ECO:0000313" key="1">
    <source>
        <dbReference type="EMBL" id="CAH9120078.1"/>
    </source>
</evidence>
<dbReference type="EMBL" id="CAMAPF010000915">
    <property type="protein sequence ID" value="CAH9120078.1"/>
    <property type="molecule type" value="Genomic_DNA"/>
</dbReference>
<keyword evidence="2" id="KW-1185">Reference proteome</keyword>